<dbReference type="Gene3D" id="1.10.1220.10">
    <property type="entry name" value="Met repressor-like"/>
    <property type="match status" value="1"/>
</dbReference>
<accession>A0ABU6CV89</accession>
<dbReference type="InterPro" id="IPR013321">
    <property type="entry name" value="Arc_rbn_hlx_hlx"/>
</dbReference>
<reference evidence="2 3" key="2">
    <citation type="submission" date="2024-01" db="EMBL/GenBank/DDBJ databases">
        <authorList>
            <person name="Xie X."/>
        </authorList>
    </citation>
    <scope>NUCLEOTIDE SEQUENCE [LARGE SCALE GENOMIC DNA]</scope>
    <source>
        <strain evidence="2">SCUT-1</strain>
    </source>
</reference>
<comment type="caution">
    <text evidence="2">The sequence shown here is derived from an EMBL/GenBank/DDBJ whole genome shotgun (WGS) entry which is preliminary data.</text>
</comment>
<dbReference type="RefSeq" id="WP_324693276.1">
    <property type="nucleotide sequence ID" value="NZ_JAYMYJ010000029.1"/>
</dbReference>
<feature type="domain" description="Arc-like DNA binding" evidence="1">
    <location>
        <begin position="7"/>
        <end position="42"/>
    </location>
</feature>
<keyword evidence="3" id="KW-1185">Reference proteome</keyword>
<dbReference type="GO" id="GO:0003677">
    <property type="term" value="F:DNA binding"/>
    <property type="evidence" value="ECO:0007669"/>
    <property type="project" value="UniProtKB-KW"/>
</dbReference>
<sequence>MEKRQTQIRLPSSLFEEIKRQARESNRSLNGQLVELVQLGLKAGRKEEAKAGSH</sequence>
<dbReference type="Pfam" id="PF03869">
    <property type="entry name" value="Arc"/>
    <property type="match status" value="1"/>
</dbReference>
<protein>
    <submittedName>
        <fullName evidence="2">Arc family DNA-binding protein</fullName>
    </submittedName>
</protein>
<evidence type="ECO:0000259" key="1">
    <source>
        <dbReference type="Pfam" id="PF03869"/>
    </source>
</evidence>
<dbReference type="SUPFAM" id="SSF47598">
    <property type="entry name" value="Ribbon-helix-helix"/>
    <property type="match status" value="1"/>
</dbReference>
<gene>
    <name evidence="2" type="ORF">VSS37_03540</name>
</gene>
<dbReference type="InterPro" id="IPR005569">
    <property type="entry name" value="Arc_DNA-bd_dom"/>
</dbReference>
<dbReference type="Proteomes" id="UP001308005">
    <property type="component" value="Unassembled WGS sequence"/>
</dbReference>
<evidence type="ECO:0000313" key="2">
    <source>
        <dbReference type="EMBL" id="MEB4590044.1"/>
    </source>
</evidence>
<dbReference type="InterPro" id="IPR010985">
    <property type="entry name" value="Ribbon_hlx_hlx"/>
</dbReference>
<dbReference type="EMBL" id="JAYMYJ010000029">
    <property type="protein sequence ID" value="MEB4590044.1"/>
    <property type="molecule type" value="Genomic_DNA"/>
</dbReference>
<proteinExistence type="predicted"/>
<evidence type="ECO:0000313" key="3">
    <source>
        <dbReference type="Proteomes" id="UP001308005"/>
    </source>
</evidence>
<keyword evidence="2" id="KW-0238">DNA-binding</keyword>
<name>A0ABU6CV89_9GAMM</name>
<reference evidence="3" key="1">
    <citation type="submission" date="2023-07" db="EMBL/GenBank/DDBJ databases">
        <title>The carbon used by Thiothrix.</title>
        <authorList>
            <person name="Chen L."/>
        </authorList>
    </citation>
    <scope>NUCLEOTIDE SEQUENCE [LARGE SCALE GENOMIC DNA]</scope>
</reference>
<organism evidence="2 3">
    <name type="scientific">Candidatus Thiothrix phosphatis</name>
    <dbReference type="NCBI Taxonomy" id="3112415"/>
    <lineage>
        <taxon>Bacteria</taxon>
        <taxon>Pseudomonadati</taxon>
        <taxon>Pseudomonadota</taxon>
        <taxon>Gammaproteobacteria</taxon>
        <taxon>Thiotrichales</taxon>
        <taxon>Thiotrichaceae</taxon>
        <taxon>Thiothrix</taxon>
    </lineage>
</organism>